<comment type="caution">
    <text evidence="7">The sequence shown here is derived from an EMBL/GenBank/DDBJ whole genome shotgun (WGS) entry which is preliminary data.</text>
</comment>
<evidence type="ECO:0000256" key="6">
    <source>
        <dbReference type="SAM" id="Phobius"/>
    </source>
</evidence>
<dbReference type="Pfam" id="PF03006">
    <property type="entry name" value="HlyIII"/>
    <property type="match status" value="1"/>
</dbReference>
<evidence type="ECO:0000313" key="7">
    <source>
        <dbReference type="EMBL" id="KAF0979466.1"/>
    </source>
</evidence>
<dbReference type="OMA" id="ALEFLMH"/>
<evidence type="ECO:0000256" key="5">
    <source>
        <dbReference type="PIRSR" id="PIRSR604254-1"/>
    </source>
</evidence>
<feature type="transmembrane region" description="Helical" evidence="6">
    <location>
        <begin position="173"/>
        <end position="193"/>
    </location>
</feature>
<dbReference type="GO" id="GO:0016020">
    <property type="term" value="C:membrane"/>
    <property type="evidence" value="ECO:0007669"/>
    <property type="project" value="UniProtKB-SubCell"/>
</dbReference>
<gene>
    <name evidence="7" type="ORF">FDP41_001809</name>
</gene>
<dbReference type="InterPro" id="IPR004254">
    <property type="entry name" value="AdipoR/HlyIII-related"/>
</dbReference>
<sequence length="227" mass="26452">MEQITFRHELKKLLMFLLMYFQFSFFLIIHSKYGMTPKIVNNFFEKFTVITYGIGMNILFGVSSTYHWMCLWFGRNDSKSQLFRIFDHATIYLFIACSYTPWLALVEFGRGIGGVLTIVVWTFCFAGFVKMFFSYKFMKFLQNVNNVTMLNVMGWIGCLMVPSALMTHVPVEAFMLLILGGFFFSFGCIFLVFGNGRIPFSHGIWHGFVFLGVLSHFTALLQHMRIY</sequence>
<dbReference type="PANTHER" id="PTHR20855">
    <property type="entry name" value="ADIPOR/PROGESTIN RECEPTOR-RELATED"/>
    <property type="match status" value="1"/>
</dbReference>
<evidence type="ECO:0000256" key="2">
    <source>
        <dbReference type="ARBA" id="ARBA00022692"/>
    </source>
</evidence>
<feature type="binding site" evidence="5">
    <location>
        <position position="67"/>
    </location>
    <ligand>
        <name>Zn(2+)</name>
        <dbReference type="ChEBI" id="CHEBI:29105"/>
    </ligand>
</feature>
<feature type="binding site" evidence="5">
    <location>
        <position position="206"/>
    </location>
    <ligand>
        <name>Zn(2+)</name>
        <dbReference type="ChEBI" id="CHEBI:29105"/>
    </ligand>
</feature>
<reference evidence="7 8" key="1">
    <citation type="journal article" date="2019" name="Sci. Rep.">
        <title>Nanopore sequencing improves the draft genome of the human pathogenic amoeba Naegleria fowleri.</title>
        <authorList>
            <person name="Liechti N."/>
            <person name="Schurch N."/>
            <person name="Bruggmann R."/>
            <person name="Wittwer M."/>
        </authorList>
    </citation>
    <scope>NUCLEOTIDE SEQUENCE [LARGE SCALE GENOMIC DNA]</scope>
    <source>
        <strain evidence="7 8">ATCC 30894</strain>
    </source>
</reference>
<dbReference type="RefSeq" id="XP_044564179.1">
    <property type="nucleotide sequence ID" value="XM_044704934.1"/>
</dbReference>
<organism evidence="7 8">
    <name type="scientific">Naegleria fowleri</name>
    <name type="common">Brain eating amoeba</name>
    <dbReference type="NCBI Taxonomy" id="5763"/>
    <lineage>
        <taxon>Eukaryota</taxon>
        <taxon>Discoba</taxon>
        <taxon>Heterolobosea</taxon>
        <taxon>Tetramitia</taxon>
        <taxon>Eutetramitia</taxon>
        <taxon>Vahlkampfiidae</taxon>
        <taxon>Naegleria</taxon>
    </lineage>
</organism>
<dbReference type="VEuPathDB" id="AmoebaDB:NF0103460"/>
<evidence type="ECO:0000256" key="1">
    <source>
        <dbReference type="ARBA" id="ARBA00004141"/>
    </source>
</evidence>
<dbReference type="OrthoDB" id="186812at2759"/>
<keyword evidence="5" id="KW-0862">Zinc</keyword>
<keyword evidence="8" id="KW-1185">Reference proteome</keyword>
<dbReference type="VEuPathDB" id="AmoebaDB:FDP41_001809"/>
<feature type="transmembrane region" description="Helical" evidence="6">
    <location>
        <begin position="49"/>
        <end position="73"/>
    </location>
</feature>
<dbReference type="GeneID" id="68109027"/>
<feature type="transmembrane region" description="Helical" evidence="6">
    <location>
        <begin position="111"/>
        <end position="135"/>
    </location>
</feature>
<keyword evidence="5" id="KW-0479">Metal-binding</keyword>
<accession>A0A6A5BVZ1</accession>
<evidence type="ECO:0000256" key="3">
    <source>
        <dbReference type="ARBA" id="ARBA00022989"/>
    </source>
</evidence>
<keyword evidence="4 6" id="KW-0472">Membrane</keyword>
<evidence type="ECO:0000313" key="8">
    <source>
        <dbReference type="Proteomes" id="UP000444721"/>
    </source>
</evidence>
<feature type="transmembrane region" description="Helical" evidence="6">
    <location>
        <begin position="147"/>
        <end position="167"/>
    </location>
</feature>
<name>A0A6A5BVZ1_NAEFO</name>
<dbReference type="Proteomes" id="UP000444721">
    <property type="component" value="Unassembled WGS sequence"/>
</dbReference>
<evidence type="ECO:0000256" key="4">
    <source>
        <dbReference type="ARBA" id="ARBA00023136"/>
    </source>
</evidence>
<dbReference type="GO" id="GO:0046872">
    <property type="term" value="F:metal ion binding"/>
    <property type="evidence" value="ECO:0007669"/>
    <property type="project" value="UniProtKB-KW"/>
</dbReference>
<feature type="transmembrane region" description="Helical" evidence="6">
    <location>
        <begin position="205"/>
        <end position="224"/>
    </location>
</feature>
<comment type="subcellular location">
    <subcellularLocation>
        <location evidence="1">Membrane</location>
        <topology evidence="1">Multi-pass membrane protein</topology>
    </subcellularLocation>
</comment>
<feature type="transmembrane region" description="Helical" evidence="6">
    <location>
        <begin position="12"/>
        <end position="29"/>
    </location>
</feature>
<dbReference type="AlphaFoldDB" id="A0A6A5BVZ1"/>
<feature type="binding site" evidence="5">
    <location>
        <position position="202"/>
    </location>
    <ligand>
        <name>Zn(2+)</name>
        <dbReference type="ChEBI" id="CHEBI:29105"/>
    </ligand>
</feature>
<dbReference type="EMBL" id="VFQX01000027">
    <property type="protein sequence ID" value="KAF0979466.1"/>
    <property type="molecule type" value="Genomic_DNA"/>
</dbReference>
<keyword evidence="3 6" id="KW-1133">Transmembrane helix</keyword>
<feature type="transmembrane region" description="Helical" evidence="6">
    <location>
        <begin position="85"/>
        <end position="105"/>
    </location>
</feature>
<dbReference type="PANTHER" id="PTHR20855:SF3">
    <property type="entry name" value="LD03007P"/>
    <property type="match status" value="1"/>
</dbReference>
<dbReference type="VEuPathDB" id="AmoebaDB:NfTy_055550"/>
<proteinExistence type="predicted"/>
<protein>
    <recommendedName>
        <fullName evidence="9">Hemolysin III</fullName>
    </recommendedName>
</protein>
<evidence type="ECO:0008006" key="9">
    <source>
        <dbReference type="Google" id="ProtNLM"/>
    </source>
</evidence>
<keyword evidence="2 6" id="KW-0812">Transmembrane</keyword>